<dbReference type="InterPro" id="IPR038332">
    <property type="entry name" value="PPE_sf"/>
</dbReference>
<dbReference type="Pfam" id="PF00934">
    <property type="entry name" value="PE"/>
    <property type="match status" value="1"/>
</dbReference>
<name>A0AAD0P7L1_MYCLR</name>
<protein>
    <recommendedName>
        <fullName evidence="1">PE domain-containing protein</fullName>
    </recommendedName>
</protein>
<evidence type="ECO:0000259" key="1">
    <source>
        <dbReference type="Pfam" id="PF00934"/>
    </source>
</evidence>
<dbReference type="Proteomes" id="UP000249682">
    <property type="component" value="Chromosome"/>
</dbReference>
<feature type="domain" description="PE" evidence="1">
    <location>
        <begin position="43"/>
        <end position="133"/>
    </location>
</feature>
<evidence type="ECO:0000313" key="3">
    <source>
        <dbReference type="Proteomes" id="UP000249682"/>
    </source>
</evidence>
<accession>A0AAD0P7L1</accession>
<dbReference type="SUPFAM" id="SSF140459">
    <property type="entry name" value="PE/PPE dimer-like"/>
    <property type="match status" value="1"/>
</dbReference>
<dbReference type="Gene3D" id="1.10.287.850">
    <property type="entry name" value="HP0062-like domain"/>
    <property type="match status" value="1"/>
</dbReference>
<sequence length="162" mass="17061">MLKDLLKIRQRDVVNDTLFPAERSPLCDSAKVGQSGEVWISFLIVAPKYVASVATDLANICSAISLANTAVLAPTTGALAAGGDAVLAAVAALIVIHTQAYQALRTQVVLFHDQFVQLMSGGAGQYAATKATNTLPLQTGEQEALNVIKVPTQALFRTPADR</sequence>
<dbReference type="InterPro" id="IPR000084">
    <property type="entry name" value="PE-PGRS_N"/>
</dbReference>
<proteinExistence type="predicted"/>
<gene>
    <name evidence="2" type="ORF">DIJ64_00755</name>
</gene>
<dbReference type="AlphaFoldDB" id="A0AAD0P7L1"/>
<dbReference type="EMBL" id="CP029543">
    <property type="protein sequence ID" value="AWV47138.1"/>
    <property type="molecule type" value="Genomic_DNA"/>
</dbReference>
<organism evidence="2 3">
    <name type="scientific">Mycobacterium leprae</name>
    <dbReference type="NCBI Taxonomy" id="1769"/>
    <lineage>
        <taxon>Bacteria</taxon>
        <taxon>Bacillati</taxon>
        <taxon>Actinomycetota</taxon>
        <taxon>Actinomycetes</taxon>
        <taxon>Mycobacteriales</taxon>
        <taxon>Mycobacteriaceae</taxon>
        <taxon>Mycobacterium</taxon>
    </lineage>
</organism>
<evidence type="ECO:0000313" key="2">
    <source>
        <dbReference type="EMBL" id="AWV47138.1"/>
    </source>
</evidence>
<reference evidence="2 3" key="1">
    <citation type="submission" date="2018-05" db="EMBL/GenBank/DDBJ databases">
        <title>Evolution of small genomes with special reference to Mycobacterium leprae.</title>
        <authorList>
            <person name="Mohanty P.S."/>
            <person name="Bansal A.K."/>
            <person name="Gupta U.D."/>
            <person name="Naaz F."/>
            <person name="Dwivedi V.D."/>
            <person name="Singh H."/>
            <person name="Gupta G."/>
            <person name="Sharma S."/>
            <person name="Arora M."/>
        </authorList>
    </citation>
    <scope>NUCLEOTIDE SEQUENCE [LARGE SCALE GENOMIC DNA]</scope>
    <source>
        <strain evidence="2 3">MRHRU-235-G</strain>
    </source>
</reference>